<dbReference type="Proteomes" id="UP000070256">
    <property type="component" value="Unassembled WGS sequence"/>
</dbReference>
<dbReference type="InterPro" id="IPR003200">
    <property type="entry name" value="Nict_dMeBzImd_PRibTrfase"/>
</dbReference>
<protein>
    <recommendedName>
        <fullName evidence="1">UPF0284 protein AKJ58_00795</fullName>
    </recommendedName>
</protein>
<dbReference type="InterPro" id="IPR036087">
    <property type="entry name" value="Nict_dMeBzImd_PRibTrfase_sf"/>
</dbReference>
<evidence type="ECO:0000256" key="1">
    <source>
        <dbReference type="HAMAP-Rule" id="MF_01086"/>
    </source>
</evidence>
<dbReference type="CDD" id="cd02439">
    <property type="entry name" value="DMB-PRT_CobT"/>
    <property type="match status" value="1"/>
</dbReference>
<dbReference type="Pfam" id="PF02277">
    <property type="entry name" value="DBI_PRT"/>
    <property type="match status" value="1"/>
</dbReference>
<dbReference type="HAMAP" id="MF_01086">
    <property type="entry name" value="UPF0284"/>
    <property type="match status" value="1"/>
</dbReference>
<dbReference type="AlphaFoldDB" id="A0A133VNV5"/>
<dbReference type="EMBL" id="LHYK01000010">
    <property type="protein sequence ID" value="KXB08142.1"/>
    <property type="molecule type" value="Genomic_DNA"/>
</dbReference>
<dbReference type="InterPro" id="IPR002805">
    <property type="entry name" value="Nict_dMeBzImd_PRibTrfase_arc"/>
</dbReference>
<keyword evidence="3" id="KW-1185">Reference proteome</keyword>
<proteinExistence type="inferred from homology"/>
<dbReference type="PATRIC" id="fig|1698286.3.peg.397"/>
<evidence type="ECO:0000313" key="2">
    <source>
        <dbReference type="EMBL" id="KXB08142.1"/>
    </source>
</evidence>
<comment type="caution">
    <text evidence="2">The sequence shown here is derived from an EMBL/GenBank/DDBJ whole genome shotgun (WGS) entry which is preliminary data.</text>
</comment>
<dbReference type="PANTHER" id="PTHR38811:SF1">
    <property type="entry name" value="UPF0284 PROTEIN SLL1500"/>
    <property type="match status" value="1"/>
</dbReference>
<dbReference type="SUPFAM" id="SSF52733">
    <property type="entry name" value="Nicotinate mononucleotide:5,6-dimethylbenzimidazole phosphoribosyltransferase (CobT)"/>
    <property type="match status" value="1"/>
</dbReference>
<gene>
    <name evidence="2" type="ORF">AKJ58_00795</name>
</gene>
<reference evidence="2 3" key="1">
    <citation type="journal article" date="2016" name="Sci. Rep.">
        <title>Metabolic traits of an uncultured archaeal lineage -MSBL1- from brine pools of the Red Sea.</title>
        <authorList>
            <person name="Mwirichia R."/>
            <person name="Alam I."/>
            <person name="Rashid M."/>
            <person name="Vinu M."/>
            <person name="Ba-Alawi W."/>
            <person name="Anthony Kamau A."/>
            <person name="Kamanda Ngugi D."/>
            <person name="Goker M."/>
            <person name="Klenk H.P."/>
            <person name="Bajic V."/>
            <person name="Stingl U."/>
        </authorList>
    </citation>
    <scope>NUCLEOTIDE SEQUENCE [LARGE SCALE GENOMIC DNA]</scope>
    <source>
        <strain evidence="2">SCGC-AAA385D11</strain>
    </source>
</reference>
<evidence type="ECO:0000313" key="3">
    <source>
        <dbReference type="Proteomes" id="UP000070256"/>
    </source>
</evidence>
<dbReference type="NCBIfam" id="NF003372">
    <property type="entry name" value="PRK04447.1-5"/>
    <property type="match status" value="1"/>
</dbReference>
<dbReference type="NCBIfam" id="TIGR00303">
    <property type="entry name" value="nicotinate mononucleotide-dependent phosphoribosyltransferase CobT"/>
    <property type="match status" value="1"/>
</dbReference>
<comment type="similarity">
    <text evidence="1">Belongs to the UPF0284 family.</text>
</comment>
<accession>A0A133VNV5</accession>
<sequence>MGDEVKASKFIDNLKGKEPVFICTISNTMTAMVPGITVAGANPEMIKYTPPADVELVYHGECRCIPGVPATPDGKPTPAIITMSVLKRTEIPFFAVEAGCEVKPCAPHISLNIPDPGDNIQTGRAMDRTVVENGVESAKLIGKNFAELADYLVLGESLPGGTTTALGVLMGLGIDARGKVSSSMPKNPHEIKNRVVEEGMKAAGIQMGGLRDDPLGAIAILGDPMMVGVVGMALGAAPKVPVILAGGTQMAAVVALISRIKPNILGNVAIGTTKYIVEDRTSSIEWLIGQSADIPIFGADPGLGKSRKDGLRVFESGFVREGVGAGGATLTAMLKSEGEITTDIIRDEVEKNYEEVIESKLGKS</sequence>
<name>A0A133VNV5_9EURY</name>
<dbReference type="PANTHER" id="PTHR38811">
    <property type="match status" value="1"/>
</dbReference>
<dbReference type="GO" id="GO:0008939">
    <property type="term" value="F:nicotinate-nucleotide-dimethylbenzimidazole phosphoribosyltransferase activity"/>
    <property type="evidence" value="ECO:0007669"/>
    <property type="project" value="InterPro"/>
</dbReference>
<dbReference type="Gene3D" id="3.40.50.10210">
    <property type="match status" value="1"/>
</dbReference>
<organism evidence="2 3">
    <name type="scientific">candidate division MSBL1 archaeon SCGC-AAA385D11</name>
    <dbReference type="NCBI Taxonomy" id="1698286"/>
    <lineage>
        <taxon>Archaea</taxon>
        <taxon>Methanobacteriati</taxon>
        <taxon>Methanobacteriota</taxon>
        <taxon>candidate division MSBL1</taxon>
    </lineage>
</organism>